<dbReference type="EC" id="2.7.1.25" evidence="2 6"/>
<dbReference type="Pfam" id="PF01583">
    <property type="entry name" value="APS_kinase"/>
    <property type="match status" value="1"/>
</dbReference>
<dbReference type="PANTHER" id="PTHR42700:SF1">
    <property type="entry name" value="SULFATE ADENYLYLTRANSFERASE"/>
    <property type="match status" value="1"/>
</dbReference>
<dbReference type="GO" id="GO:0005737">
    <property type="term" value="C:cytoplasm"/>
    <property type="evidence" value="ECO:0007669"/>
    <property type="project" value="TreeGrafter"/>
</dbReference>
<gene>
    <name evidence="8" type="ORF">SAMN05421827_13036</name>
</gene>
<dbReference type="InterPro" id="IPR050512">
    <property type="entry name" value="Sulf_AdTrans/APS_kinase"/>
</dbReference>
<dbReference type="STRING" id="405671.SAMN05421827_13036"/>
<dbReference type="InterPro" id="IPR059117">
    <property type="entry name" value="APS_kinase_dom"/>
</dbReference>
<comment type="function">
    <text evidence="6">Catalyzes the synthesis of activated sulfate.</text>
</comment>
<dbReference type="GO" id="GO:0005524">
    <property type="term" value="F:ATP binding"/>
    <property type="evidence" value="ECO:0007669"/>
    <property type="project" value="UniProtKB-KW"/>
</dbReference>
<evidence type="ECO:0000256" key="2">
    <source>
        <dbReference type="ARBA" id="ARBA00012121"/>
    </source>
</evidence>
<keyword evidence="5 6" id="KW-0067">ATP-binding</keyword>
<proteinExistence type="inferred from homology"/>
<keyword evidence="9" id="KW-1185">Reference proteome</keyword>
<accession>A0A1G8DND2</accession>
<evidence type="ECO:0000313" key="9">
    <source>
        <dbReference type="Proteomes" id="UP000199643"/>
    </source>
</evidence>
<dbReference type="SUPFAM" id="SSF52540">
    <property type="entry name" value="P-loop containing nucleoside triphosphate hydrolases"/>
    <property type="match status" value="1"/>
</dbReference>
<dbReference type="OrthoDB" id="9804504at2"/>
<evidence type="ECO:0000259" key="7">
    <source>
        <dbReference type="Pfam" id="PF01583"/>
    </source>
</evidence>
<evidence type="ECO:0000256" key="1">
    <source>
        <dbReference type="ARBA" id="ARBA00001823"/>
    </source>
</evidence>
<evidence type="ECO:0000256" key="5">
    <source>
        <dbReference type="ARBA" id="ARBA00022840"/>
    </source>
</evidence>
<organism evidence="8 9">
    <name type="scientific">Pedobacter terrae</name>
    <dbReference type="NCBI Taxonomy" id="405671"/>
    <lineage>
        <taxon>Bacteria</taxon>
        <taxon>Pseudomonadati</taxon>
        <taxon>Bacteroidota</taxon>
        <taxon>Sphingobacteriia</taxon>
        <taxon>Sphingobacteriales</taxon>
        <taxon>Sphingobacteriaceae</taxon>
        <taxon>Pedobacter</taxon>
    </lineage>
</organism>
<dbReference type="GO" id="GO:0004781">
    <property type="term" value="F:sulfate adenylyltransferase (ATP) activity"/>
    <property type="evidence" value="ECO:0007669"/>
    <property type="project" value="TreeGrafter"/>
</dbReference>
<dbReference type="CDD" id="cd02027">
    <property type="entry name" value="APSK"/>
    <property type="match status" value="1"/>
</dbReference>
<dbReference type="GO" id="GO:0019379">
    <property type="term" value="P:sulfate assimilation, phosphoadenylyl sulfate reduction by phosphoadenylyl-sulfate reductase (thioredoxin)"/>
    <property type="evidence" value="ECO:0007669"/>
    <property type="project" value="TreeGrafter"/>
</dbReference>
<keyword evidence="6 8" id="KW-0418">Kinase</keyword>
<dbReference type="AlphaFoldDB" id="A0A1G8DND2"/>
<comment type="similarity">
    <text evidence="6">Belongs to the APS kinase family.</text>
</comment>
<sequence>MLLLQFTGLSGAGKTTLARLVDQQLTALGYSIRIIDGDIYRKTLNHDLGFSHADRLENIRRLGHVGYEFVQQGIIAVIAAINPYESGRQKLRELYNAKTIWIDCPIQQLILRDTKGLYHKALLPDGHQDKLYHFTGINDVYENPLEVDLYLNTQQLTEEEACKQLIHFILSQVESITSPGANQHI</sequence>
<comment type="pathway">
    <text evidence="6">Sulfur metabolism; hydrogen sulfide biosynthesis; sulfite from sulfate: step 2/3.</text>
</comment>
<protein>
    <recommendedName>
        <fullName evidence="2 6">Adenylyl-sulfate kinase</fullName>
        <ecNumber evidence="2 6">2.7.1.25</ecNumber>
    </recommendedName>
</protein>
<dbReference type="PANTHER" id="PTHR42700">
    <property type="entry name" value="SULFATE ADENYLYLTRANSFERASE"/>
    <property type="match status" value="1"/>
</dbReference>
<dbReference type="UniPathway" id="UPA00140">
    <property type="reaction ID" value="UER00205"/>
</dbReference>
<dbReference type="InterPro" id="IPR027417">
    <property type="entry name" value="P-loop_NTPase"/>
</dbReference>
<reference evidence="9" key="1">
    <citation type="submission" date="2016-10" db="EMBL/GenBank/DDBJ databases">
        <authorList>
            <person name="Varghese N."/>
            <person name="Submissions S."/>
        </authorList>
    </citation>
    <scope>NUCLEOTIDE SEQUENCE [LARGE SCALE GENOMIC DNA]</scope>
    <source>
        <strain evidence="9">DSM 17933</strain>
    </source>
</reference>
<name>A0A1G8DND2_9SPHI</name>
<evidence type="ECO:0000256" key="3">
    <source>
        <dbReference type="ARBA" id="ARBA00022679"/>
    </source>
</evidence>
<dbReference type="NCBIfam" id="TIGR00455">
    <property type="entry name" value="apsK"/>
    <property type="match status" value="1"/>
</dbReference>
<evidence type="ECO:0000256" key="6">
    <source>
        <dbReference type="RuleBase" id="RU004347"/>
    </source>
</evidence>
<comment type="catalytic activity">
    <reaction evidence="1 6">
        <text>adenosine 5'-phosphosulfate + ATP = 3'-phosphoadenylyl sulfate + ADP + H(+)</text>
        <dbReference type="Rhea" id="RHEA:24152"/>
        <dbReference type="ChEBI" id="CHEBI:15378"/>
        <dbReference type="ChEBI" id="CHEBI:30616"/>
        <dbReference type="ChEBI" id="CHEBI:58243"/>
        <dbReference type="ChEBI" id="CHEBI:58339"/>
        <dbReference type="ChEBI" id="CHEBI:456216"/>
        <dbReference type="EC" id="2.7.1.25"/>
    </reaction>
</comment>
<dbReference type="GO" id="GO:0070814">
    <property type="term" value="P:hydrogen sulfide biosynthetic process"/>
    <property type="evidence" value="ECO:0007669"/>
    <property type="project" value="UniProtKB-UniPathway"/>
</dbReference>
<dbReference type="Gene3D" id="3.40.50.300">
    <property type="entry name" value="P-loop containing nucleotide triphosphate hydrolases"/>
    <property type="match status" value="1"/>
</dbReference>
<dbReference type="GO" id="GO:0004020">
    <property type="term" value="F:adenylylsulfate kinase activity"/>
    <property type="evidence" value="ECO:0007669"/>
    <property type="project" value="UniProtKB-EC"/>
</dbReference>
<keyword evidence="3 6" id="KW-0808">Transferase</keyword>
<dbReference type="GO" id="GO:0010134">
    <property type="term" value="P:sulfate assimilation via adenylyl sulfate reduction"/>
    <property type="evidence" value="ECO:0007669"/>
    <property type="project" value="TreeGrafter"/>
</dbReference>
<dbReference type="InterPro" id="IPR002891">
    <property type="entry name" value="APS"/>
</dbReference>
<dbReference type="RefSeq" id="WP_090504449.1">
    <property type="nucleotide sequence ID" value="NZ_FNCH01000030.1"/>
</dbReference>
<feature type="domain" description="APS kinase" evidence="7">
    <location>
        <begin position="4"/>
        <end position="151"/>
    </location>
</feature>
<evidence type="ECO:0000256" key="4">
    <source>
        <dbReference type="ARBA" id="ARBA00022741"/>
    </source>
</evidence>
<keyword evidence="4 6" id="KW-0547">Nucleotide-binding</keyword>
<evidence type="ECO:0000313" key="8">
    <source>
        <dbReference type="EMBL" id="SDH59203.1"/>
    </source>
</evidence>
<dbReference type="Proteomes" id="UP000199643">
    <property type="component" value="Unassembled WGS sequence"/>
</dbReference>
<dbReference type="EMBL" id="FNCH01000030">
    <property type="protein sequence ID" value="SDH59203.1"/>
    <property type="molecule type" value="Genomic_DNA"/>
</dbReference>